<keyword evidence="2" id="KW-1185">Reference proteome</keyword>
<protein>
    <submittedName>
        <fullName evidence="1">Uncharacterized protein</fullName>
    </submittedName>
</protein>
<gene>
    <name evidence="1" type="ORF">RRG08_036085</name>
</gene>
<comment type="caution">
    <text evidence="1">The sequence shown here is derived from an EMBL/GenBank/DDBJ whole genome shotgun (WGS) entry which is preliminary data.</text>
</comment>
<sequence>MIAFCPSKQDGAVTVSNGINRKTSDTKSVISRRSCPLLKRRQFLHSVIPKDDNRPIYGGIPPQGLHFVYSTRGAMVLLTRTKIMRTARAIVSDKRREHWCLSGVTTIPEVRESLGEAIIEPIMRRTGLGGGETRKEFRRLLG</sequence>
<proteinExistence type="predicted"/>
<dbReference type="EMBL" id="JAWDGP010001628">
    <property type="protein sequence ID" value="KAK3789792.1"/>
    <property type="molecule type" value="Genomic_DNA"/>
</dbReference>
<evidence type="ECO:0000313" key="2">
    <source>
        <dbReference type="Proteomes" id="UP001283361"/>
    </source>
</evidence>
<evidence type="ECO:0000313" key="1">
    <source>
        <dbReference type="EMBL" id="KAK3789792.1"/>
    </source>
</evidence>
<dbReference type="AlphaFoldDB" id="A0AAE1AN63"/>
<dbReference type="Proteomes" id="UP001283361">
    <property type="component" value="Unassembled WGS sequence"/>
</dbReference>
<accession>A0AAE1AN63</accession>
<name>A0AAE1AN63_9GAST</name>
<reference evidence="1" key="1">
    <citation type="journal article" date="2023" name="G3 (Bethesda)">
        <title>A reference genome for the long-term kleptoplast-retaining sea slug Elysia crispata morphotype clarki.</title>
        <authorList>
            <person name="Eastman K.E."/>
            <person name="Pendleton A.L."/>
            <person name="Shaikh M.A."/>
            <person name="Suttiyut T."/>
            <person name="Ogas R."/>
            <person name="Tomko P."/>
            <person name="Gavelis G."/>
            <person name="Widhalm J.R."/>
            <person name="Wisecaver J.H."/>
        </authorList>
    </citation>
    <scope>NUCLEOTIDE SEQUENCE</scope>
    <source>
        <strain evidence="1">ECLA1</strain>
    </source>
</reference>
<organism evidence="1 2">
    <name type="scientific">Elysia crispata</name>
    <name type="common">lettuce slug</name>
    <dbReference type="NCBI Taxonomy" id="231223"/>
    <lineage>
        <taxon>Eukaryota</taxon>
        <taxon>Metazoa</taxon>
        <taxon>Spiralia</taxon>
        <taxon>Lophotrochozoa</taxon>
        <taxon>Mollusca</taxon>
        <taxon>Gastropoda</taxon>
        <taxon>Heterobranchia</taxon>
        <taxon>Euthyneura</taxon>
        <taxon>Panpulmonata</taxon>
        <taxon>Sacoglossa</taxon>
        <taxon>Placobranchoidea</taxon>
        <taxon>Plakobranchidae</taxon>
        <taxon>Elysia</taxon>
    </lineage>
</organism>